<accession>A0A2P8EFR5</accession>
<dbReference type="AlphaFoldDB" id="A0A2P8EFR5"/>
<evidence type="ECO:0000313" key="7">
    <source>
        <dbReference type="EMBL" id="PSL08290.1"/>
    </source>
</evidence>
<comment type="caution">
    <text evidence="7">The sequence shown here is derived from an EMBL/GenBank/DDBJ whole genome shotgun (WGS) entry which is preliminary data.</text>
</comment>
<dbReference type="InterPro" id="IPR011251">
    <property type="entry name" value="Luciferase-like_dom"/>
</dbReference>
<dbReference type="GO" id="GO:0046306">
    <property type="term" value="P:alkanesulfonate catabolic process"/>
    <property type="evidence" value="ECO:0007669"/>
    <property type="project" value="TreeGrafter"/>
</dbReference>
<evidence type="ECO:0000256" key="5">
    <source>
        <dbReference type="SAM" id="Phobius"/>
    </source>
</evidence>
<evidence type="ECO:0000259" key="6">
    <source>
        <dbReference type="Pfam" id="PF00296"/>
    </source>
</evidence>
<evidence type="ECO:0000256" key="2">
    <source>
        <dbReference type="ARBA" id="ARBA00022643"/>
    </source>
</evidence>
<keyword evidence="1" id="KW-0285">Flavoprotein</keyword>
<evidence type="ECO:0000256" key="1">
    <source>
        <dbReference type="ARBA" id="ARBA00022630"/>
    </source>
</evidence>
<name>A0A2P8EFR5_9ACTN</name>
<dbReference type="NCBIfam" id="TIGR03856">
    <property type="entry name" value="F420_MSMEG_2906"/>
    <property type="match status" value="1"/>
</dbReference>
<feature type="transmembrane region" description="Helical" evidence="5">
    <location>
        <begin position="12"/>
        <end position="32"/>
    </location>
</feature>
<proteinExistence type="predicted"/>
<protein>
    <submittedName>
        <fullName evidence="7">Putative F420-dependent oxidoreductase</fullName>
    </submittedName>
</protein>
<keyword evidence="5" id="KW-0812">Transmembrane</keyword>
<dbReference type="InterPro" id="IPR050172">
    <property type="entry name" value="SsuD_RutA_monooxygenase"/>
</dbReference>
<feature type="domain" description="Luciferase-like" evidence="6">
    <location>
        <begin position="72"/>
        <end position="256"/>
    </location>
</feature>
<reference evidence="7 8" key="1">
    <citation type="submission" date="2018-03" db="EMBL/GenBank/DDBJ databases">
        <title>Genomic Encyclopedia of Archaeal and Bacterial Type Strains, Phase II (KMG-II): from individual species to whole genera.</title>
        <authorList>
            <person name="Goeker M."/>
        </authorList>
    </citation>
    <scope>NUCLEOTIDE SEQUENCE [LARGE SCALE GENOMIC DNA]</scope>
    <source>
        <strain evidence="7 8">DSM 45211</strain>
    </source>
</reference>
<evidence type="ECO:0000256" key="3">
    <source>
        <dbReference type="ARBA" id="ARBA00023002"/>
    </source>
</evidence>
<keyword evidence="2" id="KW-0288">FMN</keyword>
<organism evidence="7 8">
    <name type="scientific">Haloactinopolyspora alba</name>
    <dbReference type="NCBI Taxonomy" id="648780"/>
    <lineage>
        <taxon>Bacteria</taxon>
        <taxon>Bacillati</taxon>
        <taxon>Actinomycetota</taxon>
        <taxon>Actinomycetes</taxon>
        <taxon>Jiangellales</taxon>
        <taxon>Jiangellaceae</taxon>
        <taxon>Haloactinopolyspora</taxon>
    </lineage>
</organism>
<keyword evidence="5" id="KW-1133">Transmembrane helix</keyword>
<keyword evidence="8" id="KW-1185">Reference proteome</keyword>
<gene>
    <name evidence="7" type="ORF">CLV30_101261</name>
</gene>
<dbReference type="GO" id="GO:0008726">
    <property type="term" value="F:alkanesulfonate monooxygenase activity"/>
    <property type="evidence" value="ECO:0007669"/>
    <property type="project" value="TreeGrafter"/>
</dbReference>
<dbReference type="SUPFAM" id="SSF51679">
    <property type="entry name" value="Bacterial luciferase-like"/>
    <property type="match status" value="1"/>
</dbReference>
<keyword evidence="3" id="KW-0560">Oxidoreductase</keyword>
<dbReference type="CDD" id="cd01097">
    <property type="entry name" value="Tetrahydromethanopterin_reductase"/>
    <property type="match status" value="1"/>
</dbReference>
<dbReference type="PANTHER" id="PTHR42847:SF8">
    <property type="entry name" value="CONSERVED PROTEIN"/>
    <property type="match status" value="1"/>
</dbReference>
<dbReference type="EMBL" id="PYGE01000001">
    <property type="protein sequence ID" value="PSL08290.1"/>
    <property type="molecule type" value="Genomic_DNA"/>
</dbReference>
<evidence type="ECO:0000313" key="8">
    <source>
        <dbReference type="Proteomes" id="UP000243528"/>
    </source>
</evidence>
<dbReference type="Gene3D" id="3.20.20.30">
    <property type="entry name" value="Luciferase-like domain"/>
    <property type="match status" value="1"/>
</dbReference>
<dbReference type="Pfam" id="PF00296">
    <property type="entry name" value="Bac_luciferase"/>
    <property type="match status" value="1"/>
</dbReference>
<feature type="transmembrane region" description="Helical" evidence="5">
    <location>
        <begin position="53"/>
        <end position="73"/>
    </location>
</feature>
<keyword evidence="4" id="KW-0503">Monooxygenase</keyword>
<sequence length="311" mass="33906">MDLEHAEMALDALVLVVTAPVLVLFLGWRALGERVRHRLERARAWLADRSRSAFAWMIGIAGFMIGTDALAALEIGVDIVYNWDHFFPLSGEPDGKHFECWTMLGAWAEATSQVEIGALVSCNSYRNPELLADMARTVDHISDGRLILGIGSGWFQRDYDEYGYEFGTAGGRLDDLGEALPRIRSRWAKLNPAPTRDIPVLIGGGGEKKTLRHVAEHATTWHSFSDAPTLARKSEILDKHCVDVGRDPAQIERSVGVADGPLGIGSTADGVGDSLLAAGANLFTVGVSGPSYDLGAVREWVAWRDERNAAR</sequence>
<dbReference type="PANTHER" id="PTHR42847">
    <property type="entry name" value="ALKANESULFONATE MONOOXYGENASE"/>
    <property type="match status" value="1"/>
</dbReference>
<dbReference type="InterPro" id="IPR036661">
    <property type="entry name" value="Luciferase-like_sf"/>
</dbReference>
<evidence type="ECO:0000256" key="4">
    <source>
        <dbReference type="ARBA" id="ARBA00023033"/>
    </source>
</evidence>
<keyword evidence="5" id="KW-0472">Membrane</keyword>
<dbReference type="Proteomes" id="UP000243528">
    <property type="component" value="Unassembled WGS sequence"/>
</dbReference>
<dbReference type="InterPro" id="IPR022480">
    <property type="entry name" value="F420_MSMEG2906"/>
</dbReference>